<accession>A0ABU2CGH2</accession>
<dbReference type="Proteomes" id="UP001180487">
    <property type="component" value="Unassembled WGS sequence"/>
</dbReference>
<feature type="region of interest" description="Disordered" evidence="1">
    <location>
        <begin position="639"/>
        <end position="664"/>
    </location>
</feature>
<keyword evidence="4" id="KW-1185">Reference proteome</keyword>
<evidence type="ECO:0000313" key="4">
    <source>
        <dbReference type="Proteomes" id="UP001180487"/>
    </source>
</evidence>
<feature type="region of interest" description="Disordered" evidence="1">
    <location>
        <begin position="1"/>
        <end position="24"/>
    </location>
</feature>
<evidence type="ECO:0000259" key="2">
    <source>
        <dbReference type="Pfam" id="PF18821"/>
    </source>
</evidence>
<feature type="region of interest" description="Disordered" evidence="1">
    <location>
        <begin position="817"/>
        <end position="865"/>
    </location>
</feature>
<gene>
    <name evidence="3" type="ORF">J2X19_005129</name>
</gene>
<feature type="compositionally biased region" description="Basic and acidic residues" evidence="1">
    <location>
        <begin position="7"/>
        <end position="21"/>
    </location>
</feature>
<reference evidence="3 4" key="1">
    <citation type="submission" date="2023-07" db="EMBL/GenBank/DDBJ databases">
        <title>Sorghum-associated microbial communities from plants grown in Nebraska, USA.</title>
        <authorList>
            <person name="Schachtman D."/>
        </authorList>
    </citation>
    <scope>NUCLEOTIDE SEQUENCE [LARGE SCALE GENOMIC DNA]</scope>
    <source>
        <strain evidence="3 4">BE313</strain>
    </source>
</reference>
<dbReference type="InterPro" id="IPR040677">
    <property type="entry name" value="LPD7"/>
</dbReference>
<feature type="compositionally biased region" description="Basic and acidic residues" evidence="1">
    <location>
        <begin position="50"/>
        <end position="61"/>
    </location>
</feature>
<dbReference type="Pfam" id="PF18821">
    <property type="entry name" value="LPD7"/>
    <property type="match status" value="1"/>
</dbReference>
<dbReference type="RefSeq" id="WP_310377238.1">
    <property type="nucleotide sequence ID" value="NZ_JAVDXT010000009.1"/>
</dbReference>
<organism evidence="3 4">
    <name type="scientific">Rhodoferax ferrireducens</name>
    <dbReference type="NCBI Taxonomy" id="192843"/>
    <lineage>
        <taxon>Bacteria</taxon>
        <taxon>Pseudomonadati</taxon>
        <taxon>Pseudomonadota</taxon>
        <taxon>Betaproteobacteria</taxon>
        <taxon>Burkholderiales</taxon>
        <taxon>Comamonadaceae</taxon>
        <taxon>Rhodoferax</taxon>
    </lineage>
</organism>
<proteinExistence type="predicted"/>
<protein>
    <recommendedName>
        <fullName evidence="2">Large polyvalent protein-associated domain-containing protein</fullName>
    </recommendedName>
</protein>
<comment type="caution">
    <text evidence="3">The sequence shown here is derived from an EMBL/GenBank/DDBJ whole genome shotgun (WGS) entry which is preliminary data.</text>
</comment>
<feature type="compositionally biased region" description="Basic and acidic residues" evidence="1">
    <location>
        <begin position="641"/>
        <end position="653"/>
    </location>
</feature>
<feature type="domain" description="Large polyvalent protein-associated" evidence="2">
    <location>
        <begin position="545"/>
        <end position="622"/>
    </location>
</feature>
<feature type="region of interest" description="Disordered" evidence="1">
    <location>
        <begin position="38"/>
        <end position="61"/>
    </location>
</feature>
<evidence type="ECO:0000256" key="1">
    <source>
        <dbReference type="SAM" id="MobiDB-lite"/>
    </source>
</evidence>
<sequence>MSNTITEGKDRELPPDRDGEILRAPTPAAIELKSEILQASAQKEAGQGDSMRERSSIESRTDLRLAATNEAMRADPARSAATLAVEQDTARRWADLDSADFGRIRSDSRREAALEAIAGHIRVSPEYADELKKRSPVLSESAKAINDERVKVEREIALPMIERNASALTPRGNAQALSDAEQRELAKQDAKSLALVPEGGERHLAAAVVGENARNHAAYRDELQKVEPQLAREASASVVERDALRAVERRNDELLPISRDALTVVEARNAVKHDLASMSAIKDDGARFQAAVAMADNARNQANYRAELQLQAPEVAKEVQAATAENDRRIAEKDDRKTADFTAIQLAKGERAAAWTPEEAAVQVRKDVASLRTADVTERNYAIGDMAIAAERNKAYTETLAKEAPDVVREVETRRAHEAAERAAAEQRKENIRAAALSRAALIDAAALAAMANTRARETVRVVEQLASSPDTATQQLRDAQQSLKAPPLDGRVTAPNDPDIAAQLARTIKRPVVEGELSQVLLTRFIVSHEKRGLLDKGSTEFTFRNGNEQGRVAFVDAGKAISTDREDKATIRAMIEVATAKNWKEITVSGTDDFKRNAWIEASLEGVKVRGYEPREADKQILAELQQRTKPANVITSAENEKKHDQPREIGKPQTEAAPQRKHIDGDALTAHEKTVLDNSRTILDSKALGDQFTQAALRELESKLRGERVYVGEIVDHGRAPYQFNKDNDDSYYVTLKTRAGEQVIWGKGLAEAIQERSAGEQIVLQNIGKRDVTVQERLRDTQGQVVGTRPKESQLNAWKSELLSRFSEKARTDFANRSATRQPSLGVYDAKAPRAPVQPAALARTPDQQRSAEQQRNSRER</sequence>
<evidence type="ECO:0000313" key="3">
    <source>
        <dbReference type="EMBL" id="MDR7380422.1"/>
    </source>
</evidence>
<name>A0ABU2CGH2_9BURK</name>
<dbReference type="EMBL" id="JAVDXT010000009">
    <property type="protein sequence ID" value="MDR7380422.1"/>
    <property type="molecule type" value="Genomic_DNA"/>
</dbReference>
<feature type="compositionally biased region" description="Polar residues" evidence="1">
    <location>
        <begin position="850"/>
        <end position="859"/>
    </location>
</feature>